<name>A0A1C5GP26_9ACTN</name>
<keyword evidence="2" id="KW-1185">Reference proteome</keyword>
<dbReference type="AlphaFoldDB" id="A0A1C5GP26"/>
<dbReference type="RefSeq" id="WP_088974133.1">
    <property type="nucleotide sequence ID" value="NZ_LT607753.1"/>
</dbReference>
<dbReference type="SUPFAM" id="SSF51445">
    <property type="entry name" value="(Trans)glycosidases"/>
    <property type="match status" value="1"/>
</dbReference>
<dbReference type="EMBL" id="LT607753">
    <property type="protein sequence ID" value="SCG34851.1"/>
    <property type="molecule type" value="Genomic_DNA"/>
</dbReference>
<dbReference type="InterPro" id="IPR017853">
    <property type="entry name" value="GH"/>
</dbReference>
<dbReference type="Proteomes" id="UP000198215">
    <property type="component" value="Chromosome I"/>
</dbReference>
<protein>
    <submittedName>
        <fullName evidence="1">Tat (Twin-arginine translocation) pathway signal sequence</fullName>
    </submittedName>
</protein>
<dbReference type="NCBIfam" id="TIGR01409">
    <property type="entry name" value="TAT_signal_seq"/>
    <property type="match status" value="1"/>
</dbReference>
<accession>A0A1C5GP26</accession>
<gene>
    <name evidence="1" type="ORF">GA0070614_0108</name>
</gene>
<dbReference type="OrthoDB" id="3331034at2"/>
<dbReference type="InterPro" id="IPR006311">
    <property type="entry name" value="TAT_signal"/>
</dbReference>
<evidence type="ECO:0000313" key="2">
    <source>
        <dbReference type="Proteomes" id="UP000198215"/>
    </source>
</evidence>
<organism evidence="1 2">
    <name type="scientific">Micromonospora coxensis</name>
    <dbReference type="NCBI Taxonomy" id="356852"/>
    <lineage>
        <taxon>Bacteria</taxon>
        <taxon>Bacillati</taxon>
        <taxon>Actinomycetota</taxon>
        <taxon>Actinomycetes</taxon>
        <taxon>Micromonosporales</taxon>
        <taxon>Micromonosporaceae</taxon>
        <taxon>Micromonospora</taxon>
    </lineage>
</organism>
<reference evidence="2" key="1">
    <citation type="submission" date="2016-06" db="EMBL/GenBank/DDBJ databases">
        <authorList>
            <person name="Varghese N."/>
            <person name="Submissions Spin"/>
        </authorList>
    </citation>
    <scope>NUCLEOTIDE SEQUENCE [LARGE SCALE GENOMIC DNA]</scope>
    <source>
        <strain evidence="2">DSM 45161</strain>
    </source>
</reference>
<sequence>MPDNTTAAPPPERPGLSRRRFLGGVGASAAALTVGSVLGTAESASAAYYMKWGAVVSPGDASNNIDFNRKVDILRRMRPQTARISMFWGDPWNRRFSDAQLEALRGTGLTEMIIQSSEDPDPNLARHQLNLMLPYIDAHPNTLFVWELGNEPDWHLPNDPWLARWKRLATIRDNKPAQDRGNLLWAINMPAGRWTGDGSGFTFGTSGRYFDAFVRDTGDGLGGMLSGPYQPDVVTVHCYSSTYLTRGADGGGERNPYKMIDYVRGWNSRISMKVTEAGIDGAKSDRGYRYVNFGSSVANETAGQIDSVCFYGIPPAERQYGIWETEANQIGTHP</sequence>
<proteinExistence type="predicted"/>
<dbReference type="PROSITE" id="PS51318">
    <property type="entry name" value="TAT"/>
    <property type="match status" value="1"/>
</dbReference>
<evidence type="ECO:0000313" key="1">
    <source>
        <dbReference type="EMBL" id="SCG34851.1"/>
    </source>
</evidence>
<dbReference type="InterPro" id="IPR019546">
    <property type="entry name" value="TAT_signal_bac_arc"/>
</dbReference>